<accession>A0A6M3LY26</accession>
<name>A0A6M3LY26_9ZZZZ</name>
<reference evidence="1" key="1">
    <citation type="submission" date="2020-03" db="EMBL/GenBank/DDBJ databases">
        <title>The deep terrestrial virosphere.</title>
        <authorList>
            <person name="Holmfeldt K."/>
            <person name="Nilsson E."/>
            <person name="Simone D."/>
            <person name="Lopez-Fernandez M."/>
            <person name="Wu X."/>
            <person name="de Brujin I."/>
            <person name="Lundin D."/>
            <person name="Andersson A."/>
            <person name="Bertilsson S."/>
            <person name="Dopson M."/>
        </authorList>
    </citation>
    <scope>NUCLEOTIDE SEQUENCE</scope>
    <source>
        <strain evidence="1">MM171A01703</strain>
        <strain evidence="2">MM171B00688</strain>
    </source>
</reference>
<dbReference type="EMBL" id="MT143847">
    <property type="protein sequence ID" value="QJB03466.1"/>
    <property type="molecule type" value="Genomic_DNA"/>
</dbReference>
<protein>
    <submittedName>
        <fullName evidence="1">Uncharacterized protein</fullName>
    </submittedName>
</protein>
<evidence type="ECO:0000313" key="1">
    <source>
        <dbReference type="EMBL" id="QJA98544.1"/>
    </source>
</evidence>
<organism evidence="1">
    <name type="scientific">viral metagenome</name>
    <dbReference type="NCBI Taxonomy" id="1070528"/>
    <lineage>
        <taxon>unclassified sequences</taxon>
        <taxon>metagenomes</taxon>
        <taxon>organismal metagenomes</taxon>
    </lineage>
</organism>
<proteinExistence type="predicted"/>
<dbReference type="EMBL" id="MT143589">
    <property type="protein sequence ID" value="QJA98544.1"/>
    <property type="molecule type" value="Genomic_DNA"/>
</dbReference>
<gene>
    <name evidence="1" type="ORF">MM171A01703_0010</name>
    <name evidence="2" type="ORF">MM171B00688_0021</name>
</gene>
<sequence length="47" mass="5610">MTTFREAITYIVNLEMGLAQENGHVDDYDALEKWLKQLPELREDREQ</sequence>
<dbReference type="AlphaFoldDB" id="A0A6M3LY26"/>
<evidence type="ECO:0000313" key="2">
    <source>
        <dbReference type="EMBL" id="QJB03466.1"/>
    </source>
</evidence>